<accession>A0A3E1P019</accession>
<dbReference type="SUPFAM" id="SSF53927">
    <property type="entry name" value="Cytidine deaminase-like"/>
    <property type="match status" value="1"/>
</dbReference>
<evidence type="ECO:0000313" key="5">
    <source>
        <dbReference type="EMBL" id="RFM33546.1"/>
    </source>
</evidence>
<evidence type="ECO:0000256" key="2">
    <source>
        <dbReference type="ARBA" id="ARBA00022801"/>
    </source>
</evidence>
<evidence type="ECO:0000256" key="3">
    <source>
        <dbReference type="ARBA" id="ARBA00022833"/>
    </source>
</evidence>
<protein>
    <submittedName>
        <fullName evidence="5">Nucleoside deaminase</fullName>
    </submittedName>
</protein>
<dbReference type="PANTHER" id="PTHR11079:SF149">
    <property type="entry name" value="TRNA-SPECIFIC ADENOSINE DEAMINASE 2"/>
    <property type="match status" value="1"/>
</dbReference>
<keyword evidence="3" id="KW-0862">Zinc</keyword>
<sequence>MENHRPYLERSLELAQEAAQAGESAVGCVIVKDGVIIGEGTEQSRRLKDVTRHAEVVAVLDAVHRHGSCAGATLYSNVEPCILCSYVIRHYKIAQVVFTDYCGELGGTLPPFNILTTAEIKSWNPPPIVTQAG</sequence>
<dbReference type="RefSeq" id="WP_116854469.1">
    <property type="nucleotide sequence ID" value="NZ_QTJV01000006.1"/>
</dbReference>
<keyword evidence="1" id="KW-0479">Metal-binding</keyword>
<dbReference type="GO" id="GO:0008270">
    <property type="term" value="F:zinc ion binding"/>
    <property type="evidence" value="ECO:0007669"/>
    <property type="project" value="InterPro"/>
</dbReference>
<dbReference type="GO" id="GO:0005737">
    <property type="term" value="C:cytoplasm"/>
    <property type="evidence" value="ECO:0007669"/>
    <property type="project" value="TreeGrafter"/>
</dbReference>
<feature type="domain" description="CMP/dCMP-type deaminase" evidence="4">
    <location>
        <begin position="2"/>
        <end position="109"/>
    </location>
</feature>
<dbReference type="InterPro" id="IPR002125">
    <property type="entry name" value="CMP_dCMP_dom"/>
</dbReference>
<comment type="caution">
    <text evidence="5">The sequence shown here is derived from an EMBL/GenBank/DDBJ whole genome shotgun (WGS) entry which is preliminary data.</text>
</comment>
<evidence type="ECO:0000313" key="6">
    <source>
        <dbReference type="Proteomes" id="UP000261174"/>
    </source>
</evidence>
<keyword evidence="6" id="KW-1185">Reference proteome</keyword>
<dbReference type="GO" id="GO:0052717">
    <property type="term" value="F:tRNA-specific adenosine-34 deaminase activity"/>
    <property type="evidence" value="ECO:0007669"/>
    <property type="project" value="TreeGrafter"/>
</dbReference>
<organism evidence="5 6">
    <name type="scientific">Chitinophaga silvisoli</name>
    <dbReference type="NCBI Taxonomy" id="2291814"/>
    <lineage>
        <taxon>Bacteria</taxon>
        <taxon>Pseudomonadati</taxon>
        <taxon>Bacteroidota</taxon>
        <taxon>Chitinophagia</taxon>
        <taxon>Chitinophagales</taxon>
        <taxon>Chitinophagaceae</taxon>
        <taxon>Chitinophaga</taxon>
    </lineage>
</organism>
<proteinExistence type="predicted"/>
<dbReference type="Pfam" id="PF00383">
    <property type="entry name" value="dCMP_cyt_deam_1"/>
    <property type="match status" value="1"/>
</dbReference>
<dbReference type="Proteomes" id="UP000261174">
    <property type="component" value="Unassembled WGS sequence"/>
</dbReference>
<dbReference type="PROSITE" id="PS00903">
    <property type="entry name" value="CYT_DCMP_DEAMINASES_1"/>
    <property type="match status" value="1"/>
</dbReference>
<reference evidence="5 6" key="1">
    <citation type="submission" date="2018-08" db="EMBL/GenBank/DDBJ databases">
        <title>Chitinophaga sp. K20C18050901, a novel bacterium isolated from forest soil.</title>
        <authorList>
            <person name="Wang C."/>
        </authorList>
    </citation>
    <scope>NUCLEOTIDE SEQUENCE [LARGE SCALE GENOMIC DNA]</scope>
    <source>
        <strain evidence="5 6">K20C18050901</strain>
    </source>
</reference>
<gene>
    <name evidence="5" type="ORF">DXN04_16425</name>
</gene>
<dbReference type="AlphaFoldDB" id="A0A3E1P019"/>
<evidence type="ECO:0000259" key="4">
    <source>
        <dbReference type="PROSITE" id="PS51747"/>
    </source>
</evidence>
<dbReference type="PANTHER" id="PTHR11079">
    <property type="entry name" value="CYTOSINE DEAMINASE FAMILY MEMBER"/>
    <property type="match status" value="1"/>
</dbReference>
<keyword evidence="2" id="KW-0378">Hydrolase</keyword>
<name>A0A3E1P019_9BACT</name>
<dbReference type="EMBL" id="QTJV01000006">
    <property type="protein sequence ID" value="RFM33546.1"/>
    <property type="molecule type" value="Genomic_DNA"/>
</dbReference>
<dbReference type="PROSITE" id="PS51747">
    <property type="entry name" value="CYT_DCMP_DEAMINASES_2"/>
    <property type="match status" value="1"/>
</dbReference>
<dbReference type="CDD" id="cd01285">
    <property type="entry name" value="nucleoside_deaminase"/>
    <property type="match status" value="1"/>
</dbReference>
<dbReference type="InterPro" id="IPR016193">
    <property type="entry name" value="Cytidine_deaminase-like"/>
</dbReference>
<dbReference type="OrthoDB" id="9802676at2"/>
<evidence type="ECO:0000256" key="1">
    <source>
        <dbReference type="ARBA" id="ARBA00022723"/>
    </source>
</evidence>
<dbReference type="GO" id="GO:0002100">
    <property type="term" value="P:tRNA wobble adenosine to inosine editing"/>
    <property type="evidence" value="ECO:0007669"/>
    <property type="project" value="TreeGrafter"/>
</dbReference>
<dbReference type="InterPro" id="IPR016192">
    <property type="entry name" value="APOBEC/CMP_deaminase_Zn-bd"/>
</dbReference>
<dbReference type="Gene3D" id="3.40.140.10">
    <property type="entry name" value="Cytidine Deaminase, domain 2"/>
    <property type="match status" value="1"/>
</dbReference>